<keyword evidence="3" id="KW-1185">Reference proteome</keyword>
<name>A0A0C2WXG7_AMAMK</name>
<dbReference type="EMBL" id="KN818283">
    <property type="protein sequence ID" value="KIL61496.1"/>
    <property type="molecule type" value="Genomic_DNA"/>
</dbReference>
<feature type="region of interest" description="Disordered" evidence="1">
    <location>
        <begin position="117"/>
        <end position="144"/>
    </location>
</feature>
<gene>
    <name evidence="2" type="ORF">M378DRAFT_852990</name>
</gene>
<feature type="region of interest" description="Disordered" evidence="1">
    <location>
        <begin position="29"/>
        <end position="60"/>
    </location>
</feature>
<reference evidence="2 3" key="1">
    <citation type="submission" date="2014-04" db="EMBL/GenBank/DDBJ databases">
        <title>Evolutionary Origins and Diversification of the Mycorrhizal Mutualists.</title>
        <authorList>
            <consortium name="DOE Joint Genome Institute"/>
            <consortium name="Mycorrhizal Genomics Consortium"/>
            <person name="Kohler A."/>
            <person name="Kuo A."/>
            <person name="Nagy L.G."/>
            <person name="Floudas D."/>
            <person name="Copeland A."/>
            <person name="Barry K.W."/>
            <person name="Cichocki N."/>
            <person name="Veneault-Fourrey C."/>
            <person name="LaButti K."/>
            <person name="Lindquist E.A."/>
            <person name="Lipzen A."/>
            <person name="Lundell T."/>
            <person name="Morin E."/>
            <person name="Murat C."/>
            <person name="Riley R."/>
            <person name="Ohm R."/>
            <person name="Sun H."/>
            <person name="Tunlid A."/>
            <person name="Henrissat B."/>
            <person name="Grigoriev I.V."/>
            <person name="Hibbett D.S."/>
            <person name="Martin F."/>
        </authorList>
    </citation>
    <scope>NUCLEOTIDE SEQUENCE [LARGE SCALE GENOMIC DNA]</scope>
    <source>
        <strain evidence="2 3">Koide BX008</strain>
    </source>
</reference>
<evidence type="ECO:0000313" key="3">
    <source>
        <dbReference type="Proteomes" id="UP000054549"/>
    </source>
</evidence>
<accession>A0A0C2WXG7</accession>
<feature type="compositionally biased region" description="Low complexity" evidence="1">
    <location>
        <begin position="29"/>
        <end position="49"/>
    </location>
</feature>
<evidence type="ECO:0000313" key="2">
    <source>
        <dbReference type="EMBL" id="KIL61496.1"/>
    </source>
</evidence>
<organism evidence="2 3">
    <name type="scientific">Amanita muscaria (strain Koide BX008)</name>
    <dbReference type="NCBI Taxonomy" id="946122"/>
    <lineage>
        <taxon>Eukaryota</taxon>
        <taxon>Fungi</taxon>
        <taxon>Dikarya</taxon>
        <taxon>Basidiomycota</taxon>
        <taxon>Agaricomycotina</taxon>
        <taxon>Agaricomycetes</taxon>
        <taxon>Agaricomycetidae</taxon>
        <taxon>Agaricales</taxon>
        <taxon>Pluteineae</taxon>
        <taxon>Amanitaceae</taxon>
        <taxon>Amanita</taxon>
    </lineage>
</organism>
<sequence length="286" mass="32403">MHGVYLSPPLRKYVMQAYSDFFKSGLSNISESNNSPNQSSHSTSSHPMPSVIPSTKSRRRHTKIPHIQNILNLSSPTSYTKNDFDNTKGHSCISSLLPRPLKKWFGNIFRRASARLDPGESSVNDEPVETRHKNVQDPQAETLDPFSPSLDSTSYFIDKLGIHDETWVHHKCVSITQLSTHPLSHSGSRYFEYRERSISIQTSPSPQLASQRFSLQQWSVSSEESDSFNLCMWREDGPLSPSLPLENDGSADIDWREFHDSLLYNANMIEGNTRDICNTMATQILD</sequence>
<proteinExistence type="predicted"/>
<dbReference type="Proteomes" id="UP000054549">
    <property type="component" value="Unassembled WGS sequence"/>
</dbReference>
<evidence type="ECO:0000256" key="1">
    <source>
        <dbReference type="SAM" id="MobiDB-lite"/>
    </source>
</evidence>
<dbReference type="InParanoid" id="A0A0C2WXG7"/>
<dbReference type="HOGENOM" id="CLU_1030755_0_0_1"/>
<dbReference type="AlphaFoldDB" id="A0A0C2WXG7"/>
<protein>
    <submittedName>
        <fullName evidence="2">Uncharacterized protein</fullName>
    </submittedName>
</protein>